<dbReference type="InterPro" id="IPR000742">
    <property type="entry name" value="EGF"/>
</dbReference>
<dbReference type="PANTHER" id="PTHR14949:SF56">
    <property type="entry name" value="EGF-LIKE-DOMAIN, MULTIPLE 7"/>
    <property type="match status" value="1"/>
</dbReference>
<dbReference type="Pfam" id="PF00094">
    <property type="entry name" value="VWD"/>
    <property type="match status" value="1"/>
</dbReference>
<keyword evidence="3" id="KW-0245">EGF-like domain</keyword>
<keyword evidence="1 5" id="KW-0732">Signal</keyword>
<dbReference type="PROSITE" id="PS51233">
    <property type="entry name" value="VWFD"/>
    <property type="match status" value="1"/>
</dbReference>
<sequence length="592" mass="65347">MLKILAILFSVAVFPVSSIVNRGNRDDSSYYDQRGANGEYHQFHDRMDKDLNGSPHPAFEDKPFFWDESHDRGLEGTETKHQSGTFSQRADHETPFVWKDSSDDLGKDSRVHVIKEESHSVKTQHYKTEQDDYGASGYGSYQADGWRPIKSSKQGGRSYSSYSKASKKGGAFVSGSCETRLTAPMNSVLRCSSYSGCQATCLRDYQFPNGETQLFFACQEGKWRVRGSTDDEIPQCHPSCLPPCQNGGICTSPNTCQCSQTFFGPYCQYEKKACTDTPPTPNNAKKICNSESCTIQCLANHQFSDGSAIANLFCKEGVWIPGRPDWKTIPDCKPVCSPPCLNGGSCMSNNLCQCPQQYRGSQCQYSVDVCDARKLNFNGNYNCSGTGDYFSCSLTCPLGMSFASNAAIGQVYTCDYSTGSFTPSVVPQCVFGAGVDPNSNYLLSSHTMETINMTKKTETSYGYLDLNKLFVLEKKPPTAGSCSIWGGAHYKTFDGSIVSFKSGCLYTLVSDLKDNKFHVQTQNTETDCLGSGCTRSFNIYINDILYRLLLNDAGMPEVRMSLQNFSVPSQLPDLRVDISGKMVITTMQSLNV</sequence>
<comment type="caution">
    <text evidence="8">The sequence shown here is derived from an EMBL/GenBank/DDBJ whole genome shotgun (WGS) entry which is preliminary data.</text>
</comment>
<dbReference type="PROSITE" id="PS00022">
    <property type="entry name" value="EGF_1"/>
    <property type="match status" value="2"/>
</dbReference>
<feature type="disulfide bond" evidence="3">
    <location>
        <begin position="336"/>
        <end position="346"/>
    </location>
</feature>
<dbReference type="PANTHER" id="PTHR14949">
    <property type="entry name" value="EGF-LIKE-DOMAIN, MULTIPLE 7, 8"/>
    <property type="match status" value="1"/>
</dbReference>
<reference evidence="8 9" key="1">
    <citation type="journal article" date="2017" name="Gigascience">
        <title>Genome sequence of the small brown planthopper, Laodelphax striatellus.</title>
        <authorList>
            <person name="Zhu J."/>
            <person name="Jiang F."/>
            <person name="Wang X."/>
            <person name="Yang P."/>
            <person name="Bao Y."/>
            <person name="Zhao W."/>
            <person name="Wang W."/>
            <person name="Lu H."/>
            <person name="Wang Q."/>
            <person name="Cui N."/>
            <person name="Li J."/>
            <person name="Chen X."/>
            <person name="Luo L."/>
            <person name="Yu J."/>
            <person name="Kang L."/>
            <person name="Cui F."/>
        </authorList>
    </citation>
    <scope>NUCLEOTIDE SEQUENCE [LARGE SCALE GENOMIC DNA]</scope>
    <source>
        <strain evidence="8">Lst14</strain>
    </source>
</reference>
<feature type="region of interest" description="Disordered" evidence="4">
    <location>
        <begin position="115"/>
        <end position="134"/>
    </location>
</feature>
<evidence type="ECO:0000256" key="1">
    <source>
        <dbReference type="ARBA" id="ARBA00022729"/>
    </source>
</evidence>
<evidence type="ECO:0008006" key="10">
    <source>
        <dbReference type="Google" id="ProtNLM"/>
    </source>
</evidence>
<dbReference type="Gene3D" id="2.10.25.10">
    <property type="entry name" value="Laminin"/>
    <property type="match status" value="2"/>
</dbReference>
<feature type="compositionally biased region" description="Basic and acidic residues" evidence="4">
    <location>
        <begin position="70"/>
        <end position="81"/>
    </location>
</feature>
<proteinExistence type="predicted"/>
<dbReference type="Proteomes" id="UP000291343">
    <property type="component" value="Unassembled WGS sequence"/>
</dbReference>
<feature type="region of interest" description="Disordered" evidence="4">
    <location>
        <begin position="70"/>
        <end position="105"/>
    </location>
</feature>
<feature type="signal peptide" evidence="5">
    <location>
        <begin position="1"/>
        <end position="18"/>
    </location>
</feature>
<evidence type="ECO:0000256" key="3">
    <source>
        <dbReference type="PROSITE-ProRule" id="PRU00076"/>
    </source>
</evidence>
<gene>
    <name evidence="8" type="ORF">LSTR_LSTR001930</name>
</gene>
<accession>A0A482XHI4</accession>
<feature type="disulfide bond" evidence="3">
    <location>
        <begin position="240"/>
        <end position="250"/>
    </location>
</feature>
<dbReference type="OrthoDB" id="6262482at2759"/>
<organism evidence="8 9">
    <name type="scientific">Laodelphax striatellus</name>
    <name type="common">Small brown planthopper</name>
    <name type="synonym">Delphax striatella</name>
    <dbReference type="NCBI Taxonomy" id="195883"/>
    <lineage>
        <taxon>Eukaryota</taxon>
        <taxon>Metazoa</taxon>
        <taxon>Ecdysozoa</taxon>
        <taxon>Arthropoda</taxon>
        <taxon>Hexapoda</taxon>
        <taxon>Insecta</taxon>
        <taxon>Pterygota</taxon>
        <taxon>Neoptera</taxon>
        <taxon>Paraneoptera</taxon>
        <taxon>Hemiptera</taxon>
        <taxon>Auchenorrhyncha</taxon>
        <taxon>Fulgoroidea</taxon>
        <taxon>Delphacidae</taxon>
        <taxon>Criomorphinae</taxon>
        <taxon>Laodelphax</taxon>
    </lineage>
</organism>
<dbReference type="GO" id="GO:0005576">
    <property type="term" value="C:extracellular region"/>
    <property type="evidence" value="ECO:0007669"/>
    <property type="project" value="TreeGrafter"/>
</dbReference>
<keyword evidence="9" id="KW-1185">Reference proteome</keyword>
<feature type="disulfide bond" evidence="3">
    <location>
        <begin position="258"/>
        <end position="267"/>
    </location>
</feature>
<evidence type="ECO:0000256" key="2">
    <source>
        <dbReference type="ARBA" id="ARBA00023157"/>
    </source>
</evidence>
<dbReference type="STRING" id="195883.A0A482XHI4"/>
<dbReference type="SUPFAM" id="SSF57196">
    <property type="entry name" value="EGF/Laminin"/>
    <property type="match status" value="2"/>
</dbReference>
<feature type="domain" description="EGF-like" evidence="6">
    <location>
        <begin position="333"/>
        <end position="364"/>
    </location>
</feature>
<dbReference type="SMART" id="SM00181">
    <property type="entry name" value="EGF"/>
    <property type="match status" value="2"/>
</dbReference>
<feature type="domain" description="VWFD" evidence="7">
    <location>
        <begin position="480"/>
        <end position="592"/>
    </location>
</feature>
<dbReference type="GO" id="GO:0009986">
    <property type="term" value="C:cell surface"/>
    <property type="evidence" value="ECO:0007669"/>
    <property type="project" value="TreeGrafter"/>
</dbReference>
<feature type="compositionally biased region" description="Basic and acidic residues" evidence="4">
    <location>
        <begin position="115"/>
        <end position="130"/>
    </location>
</feature>
<evidence type="ECO:0000313" key="9">
    <source>
        <dbReference type="Proteomes" id="UP000291343"/>
    </source>
</evidence>
<evidence type="ECO:0000256" key="5">
    <source>
        <dbReference type="SAM" id="SignalP"/>
    </source>
</evidence>
<feature type="domain" description="EGF-like" evidence="6">
    <location>
        <begin position="237"/>
        <end position="268"/>
    </location>
</feature>
<name>A0A482XHI4_LAOST</name>
<keyword evidence="2 3" id="KW-1015">Disulfide bond</keyword>
<dbReference type="EMBL" id="QKKF02010000">
    <property type="protein sequence ID" value="RZF44969.1"/>
    <property type="molecule type" value="Genomic_DNA"/>
</dbReference>
<dbReference type="InterPro" id="IPR050969">
    <property type="entry name" value="Dev_Signal_Modulators"/>
</dbReference>
<dbReference type="PROSITE" id="PS50026">
    <property type="entry name" value="EGF_3"/>
    <property type="match status" value="2"/>
</dbReference>
<feature type="chain" id="PRO_5019836372" description="EGF-like domain-containing protein" evidence="5">
    <location>
        <begin position="19"/>
        <end position="592"/>
    </location>
</feature>
<dbReference type="InterPro" id="IPR001846">
    <property type="entry name" value="VWF_type-D"/>
</dbReference>
<dbReference type="GO" id="GO:0005102">
    <property type="term" value="F:signaling receptor binding"/>
    <property type="evidence" value="ECO:0007669"/>
    <property type="project" value="TreeGrafter"/>
</dbReference>
<protein>
    <recommendedName>
        <fullName evidence="10">EGF-like domain-containing protein</fullName>
    </recommendedName>
</protein>
<comment type="caution">
    <text evidence="3">Lacks conserved residue(s) required for the propagation of feature annotation.</text>
</comment>
<dbReference type="AlphaFoldDB" id="A0A482XHI4"/>
<evidence type="ECO:0000313" key="8">
    <source>
        <dbReference type="EMBL" id="RZF44969.1"/>
    </source>
</evidence>
<evidence type="ECO:0000259" key="6">
    <source>
        <dbReference type="PROSITE" id="PS50026"/>
    </source>
</evidence>
<dbReference type="InParanoid" id="A0A482XHI4"/>
<evidence type="ECO:0000256" key="4">
    <source>
        <dbReference type="SAM" id="MobiDB-lite"/>
    </source>
</evidence>
<evidence type="ECO:0000259" key="7">
    <source>
        <dbReference type="PROSITE" id="PS51233"/>
    </source>
</evidence>
<feature type="disulfide bond" evidence="3">
    <location>
        <begin position="354"/>
        <end position="363"/>
    </location>
</feature>
<feature type="compositionally biased region" description="Basic and acidic residues" evidence="4">
    <location>
        <begin position="89"/>
        <end position="105"/>
    </location>
</feature>